<organism evidence="3 4">
    <name type="scientific">Paenibacillus sacheonensis</name>
    <dbReference type="NCBI Taxonomy" id="742054"/>
    <lineage>
        <taxon>Bacteria</taxon>
        <taxon>Bacillati</taxon>
        <taxon>Bacillota</taxon>
        <taxon>Bacilli</taxon>
        <taxon>Bacillales</taxon>
        <taxon>Paenibacillaceae</taxon>
        <taxon>Paenibacillus</taxon>
    </lineage>
</organism>
<reference evidence="3 4" key="1">
    <citation type="submission" date="2020-01" db="EMBL/GenBank/DDBJ databases">
        <title>Paenibacillus soybeanensis sp. nov. isolated from the nodules of soybean (Glycine max(L.) Merr).</title>
        <authorList>
            <person name="Wang H."/>
        </authorList>
    </citation>
    <scope>NUCLEOTIDE SEQUENCE [LARGE SCALE GENOMIC DNA]</scope>
    <source>
        <strain evidence="3 4">DSM 23054</strain>
    </source>
</reference>
<keyword evidence="1" id="KW-1133">Transmembrane helix</keyword>
<gene>
    <name evidence="3" type="ORF">GT003_14450</name>
</gene>
<sequence length="399" mass="44050">MNRIHSAIDDQIRNRLRPQSGVPHAVKARIDAVLEGLPNKMTDESESSDPSVIPVTSVKSRAFSGRRKRTIVACMTICAIAGSLLFAAGSSSFADAFKPIIHSIFTWKGDKGLSGDGSGAQSAASELPILAERESNGYILRIHEAKYDGLRLSFSYSLVGAGKQDGRKLYITPAFQLDSKIKKLDPGMLKSDSGAKWGEDRVGIVNYFFDQDMPDLLELHVTVPQLAFMNGEDHGQTTVPGDWSFQLDVRKTGSVSSRLYGADNSVTEGGALFRATGSRNSPLASEWRLKWELPQQLVDRYMESGRYRMKYSVQTDHGEVLSFVTEVTSHRIDDRTLPLAEQTYLEDIRLLAEPVASGTKTVTITPVLMDFPETEKEAYKEVILKQFSIVVPITDAALR</sequence>
<dbReference type="Pfam" id="PF13786">
    <property type="entry name" value="DUF4179"/>
    <property type="match status" value="1"/>
</dbReference>
<keyword evidence="1" id="KW-0472">Membrane</keyword>
<feature type="transmembrane region" description="Helical" evidence="1">
    <location>
        <begin position="70"/>
        <end position="89"/>
    </location>
</feature>
<feature type="domain" description="DUF4179" evidence="2">
    <location>
        <begin position="68"/>
        <end position="158"/>
    </location>
</feature>
<name>A0A7X4YPK4_9BACL</name>
<dbReference type="RefSeq" id="WP_161698870.1">
    <property type="nucleotide sequence ID" value="NZ_JAAAMU010000006.1"/>
</dbReference>
<proteinExistence type="predicted"/>
<keyword evidence="4" id="KW-1185">Reference proteome</keyword>
<dbReference type="AlphaFoldDB" id="A0A7X4YPK4"/>
<comment type="caution">
    <text evidence="3">The sequence shown here is derived from an EMBL/GenBank/DDBJ whole genome shotgun (WGS) entry which is preliminary data.</text>
</comment>
<dbReference type="Proteomes" id="UP000558113">
    <property type="component" value="Unassembled WGS sequence"/>
</dbReference>
<evidence type="ECO:0000313" key="3">
    <source>
        <dbReference type="EMBL" id="NBC70196.1"/>
    </source>
</evidence>
<dbReference type="OrthoDB" id="2596463at2"/>
<dbReference type="InterPro" id="IPR025436">
    <property type="entry name" value="DUF4179"/>
</dbReference>
<accession>A0A7X4YPK4</accession>
<keyword evidence="1" id="KW-0812">Transmembrane</keyword>
<evidence type="ECO:0000259" key="2">
    <source>
        <dbReference type="Pfam" id="PF13786"/>
    </source>
</evidence>
<dbReference type="EMBL" id="JAAAMU010000006">
    <property type="protein sequence ID" value="NBC70196.1"/>
    <property type="molecule type" value="Genomic_DNA"/>
</dbReference>
<dbReference type="Gene3D" id="2.60.40.1630">
    <property type="entry name" value="bacillus anthracis domain"/>
    <property type="match status" value="1"/>
</dbReference>
<protein>
    <submittedName>
        <fullName evidence="3">DUF4179 domain-containing protein</fullName>
    </submittedName>
</protein>
<evidence type="ECO:0000256" key="1">
    <source>
        <dbReference type="SAM" id="Phobius"/>
    </source>
</evidence>
<evidence type="ECO:0000313" key="4">
    <source>
        <dbReference type="Proteomes" id="UP000558113"/>
    </source>
</evidence>